<accession>A0A6C0ADA1</accession>
<organism evidence="1">
    <name type="scientific">viral metagenome</name>
    <dbReference type="NCBI Taxonomy" id="1070528"/>
    <lineage>
        <taxon>unclassified sequences</taxon>
        <taxon>metagenomes</taxon>
        <taxon>organismal metagenomes</taxon>
    </lineage>
</organism>
<name>A0A6C0ADA1_9ZZZZ</name>
<reference evidence="1" key="1">
    <citation type="journal article" date="2020" name="Nature">
        <title>Giant virus diversity and host interactions through global metagenomics.</title>
        <authorList>
            <person name="Schulz F."/>
            <person name="Roux S."/>
            <person name="Paez-Espino D."/>
            <person name="Jungbluth S."/>
            <person name="Walsh D.A."/>
            <person name="Denef V.J."/>
            <person name="McMahon K.D."/>
            <person name="Konstantinidis K.T."/>
            <person name="Eloe-Fadrosh E.A."/>
            <person name="Kyrpides N.C."/>
            <person name="Woyke T."/>
        </authorList>
    </citation>
    <scope>NUCLEOTIDE SEQUENCE</scope>
    <source>
        <strain evidence="1">GVMAG-S-1004661-13</strain>
    </source>
</reference>
<proteinExistence type="predicted"/>
<dbReference type="AlphaFoldDB" id="A0A6C0ADA1"/>
<evidence type="ECO:0000313" key="1">
    <source>
        <dbReference type="EMBL" id="QHS77375.1"/>
    </source>
</evidence>
<sequence>MTEFNASVNSLFNSTSNPLDNTFVTHGQRYRECCQNKMTSEKRADKNMLSKFLYESYTHNKSSVFNMMKNLGKDNTPLYQEHNGKAIVLGKTLEQKPSYNTCRFVNDFFSKQLHFEVSAYCDEIKPDGRKIYMHDPTDSTWNKHQSNGGFIQALEE</sequence>
<protein>
    <submittedName>
        <fullName evidence="1">Uncharacterized protein</fullName>
    </submittedName>
</protein>
<dbReference type="EMBL" id="MN740546">
    <property type="protein sequence ID" value="QHS77375.1"/>
    <property type="molecule type" value="Genomic_DNA"/>
</dbReference>